<gene>
    <name evidence="1" type="ORF">MJO28_003549</name>
</gene>
<comment type="caution">
    <text evidence="1">The sequence shown here is derived from an EMBL/GenBank/DDBJ whole genome shotgun (WGS) entry which is preliminary data.</text>
</comment>
<reference evidence="1 2" key="3">
    <citation type="journal article" date="2022" name="Microbiol. Spectr.">
        <title>Folding features and dynamics of 3D genome architecture in plant fungal pathogens.</title>
        <authorList>
            <person name="Xia C."/>
        </authorList>
    </citation>
    <scope>NUCLEOTIDE SEQUENCE [LARGE SCALE GENOMIC DNA]</scope>
    <source>
        <strain evidence="1 2">93-210</strain>
    </source>
</reference>
<sequence length="149" mass="16935">MKIICSQTTNLYMFLNQKVIMNSLIPRRGPRIGYTIQPETRRMSRGIYNQMTNSPARRNFMARSVSSQPELSAAKHLKPFTPVQTGDQHVQTWSTKEDENQVASQVIEYRPYQQDSLEACLSALERGVSRIGVSLPTGSSSIWKIIVEM</sequence>
<keyword evidence="2" id="KW-1185">Reference proteome</keyword>
<dbReference type="EMBL" id="CM045868">
    <property type="protein sequence ID" value="KAI7956454.1"/>
    <property type="molecule type" value="Genomic_DNA"/>
</dbReference>
<name>A0ACC0ELX4_9BASI</name>
<protein>
    <submittedName>
        <fullName evidence="1">Uncharacterized protein</fullName>
    </submittedName>
</protein>
<evidence type="ECO:0000313" key="2">
    <source>
        <dbReference type="Proteomes" id="UP001060170"/>
    </source>
</evidence>
<dbReference type="Proteomes" id="UP001060170">
    <property type="component" value="Chromosome 4"/>
</dbReference>
<organism evidence="1 2">
    <name type="scientific">Puccinia striiformis f. sp. tritici</name>
    <dbReference type="NCBI Taxonomy" id="168172"/>
    <lineage>
        <taxon>Eukaryota</taxon>
        <taxon>Fungi</taxon>
        <taxon>Dikarya</taxon>
        <taxon>Basidiomycota</taxon>
        <taxon>Pucciniomycotina</taxon>
        <taxon>Pucciniomycetes</taxon>
        <taxon>Pucciniales</taxon>
        <taxon>Pucciniaceae</taxon>
        <taxon>Puccinia</taxon>
    </lineage>
</organism>
<evidence type="ECO:0000313" key="1">
    <source>
        <dbReference type="EMBL" id="KAI7956454.1"/>
    </source>
</evidence>
<proteinExistence type="predicted"/>
<reference evidence="2" key="1">
    <citation type="journal article" date="2018" name="BMC Genomics">
        <title>Genomic insights into host adaptation between the wheat stripe rust pathogen (Puccinia striiformis f. sp. tritici) and the barley stripe rust pathogen (Puccinia striiformis f. sp. hordei).</title>
        <authorList>
            <person name="Xia C."/>
            <person name="Wang M."/>
            <person name="Yin C."/>
            <person name="Cornejo O.E."/>
            <person name="Hulbert S.H."/>
            <person name="Chen X."/>
        </authorList>
    </citation>
    <scope>NUCLEOTIDE SEQUENCE [LARGE SCALE GENOMIC DNA]</scope>
    <source>
        <strain evidence="2">93-210</strain>
    </source>
</reference>
<accession>A0ACC0ELX4</accession>
<reference evidence="2" key="2">
    <citation type="journal article" date="2018" name="Mol. Plant Microbe Interact.">
        <title>Genome sequence resources for the wheat stripe rust pathogen (Puccinia striiformis f. sp. tritici) and the barley stripe rust pathogen (Puccinia striiformis f. sp. hordei).</title>
        <authorList>
            <person name="Xia C."/>
            <person name="Wang M."/>
            <person name="Yin C."/>
            <person name="Cornejo O.E."/>
            <person name="Hulbert S.H."/>
            <person name="Chen X."/>
        </authorList>
    </citation>
    <scope>NUCLEOTIDE SEQUENCE [LARGE SCALE GENOMIC DNA]</scope>
    <source>
        <strain evidence="2">93-210</strain>
    </source>
</reference>